<accession>A0A7S3D759</accession>
<evidence type="ECO:0000256" key="2">
    <source>
        <dbReference type="ARBA" id="ARBA00022679"/>
    </source>
</evidence>
<feature type="transmembrane region" description="Helical" evidence="8">
    <location>
        <begin position="103"/>
        <end position="121"/>
    </location>
</feature>
<dbReference type="EMBL" id="HBIB01016375">
    <property type="protein sequence ID" value="CAE0248460.1"/>
    <property type="molecule type" value="Transcribed_RNA"/>
</dbReference>
<keyword evidence="4 8" id="KW-1133">Transmembrane helix</keyword>
<evidence type="ECO:0000256" key="1">
    <source>
        <dbReference type="ARBA" id="ARBA00004141"/>
    </source>
</evidence>
<protein>
    <recommendedName>
        <fullName evidence="11">Membrane bound O-acyl transferase</fullName>
    </recommendedName>
</protein>
<feature type="transmembrane region" description="Helical" evidence="8">
    <location>
        <begin position="345"/>
        <end position="371"/>
    </location>
</feature>
<evidence type="ECO:0008006" key="11">
    <source>
        <dbReference type="Google" id="ProtNLM"/>
    </source>
</evidence>
<evidence type="ECO:0000256" key="8">
    <source>
        <dbReference type="SAM" id="Phobius"/>
    </source>
</evidence>
<dbReference type="InterPro" id="IPR004299">
    <property type="entry name" value="MBOAT_fam"/>
</dbReference>
<organism evidence="9">
    <name type="scientific">Palpitomonas bilix</name>
    <dbReference type="NCBI Taxonomy" id="652834"/>
    <lineage>
        <taxon>Eukaryota</taxon>
        <taxon>Eukaryota incertae sedis</taxon>
    </lineage>
</organism>
<dbReference type="PANTHER" id="PTHR13906:SF4">
    <property type="entry name" value="LYSOPHOSPHOLIPID ACYLTRANSFERASE 6"/>
    <property type="match status" value="1"/>
</dbReference>
<dbReference type="GO" id="GO:0030258">
    <property type="term" value="P:lipid modification"/>
    <property type="evidence" value="ECO:0007669"/>
    <property type="project" value="TreeGrafter"/>
</dbReference>
<evidence type="ECO:0000256" key="4">
    <source>
        <dbReference type="ARBA" id="ARBA00022989"/>
    </source>
</evidence>
<dbReference type="GO" id="GO:0016746">
    <property type="term" value="F:acyltransferase activity"/>
    <property type="evidence" value="ECO:0007669"/>
    <property type="project" value="UniProtKB-KW"/>
</dbReference>
<dbReference type="Pfam" id="PF03062">
    <property type="entry name" value="MBOAT"/>
    <property type="match status" value="1"/>
</dbReference>
<evidence type="ECO:0000256" key="6">
    <source>
        <dbReference type="ARBA" id="ARBA00023315"/>
    </source>
</evidence>
<keyword evidence="3 8" id="KW-0812">Transmembrane</keyword>
<dbReference type="PANTHER" id="PTHR13906">
    <property type="entry name" value="PORCUPINE"/>
    <property type="match status" value="1"/>
</dbReference>
<sequence>MEDPFNRDVKYLPEAVDTFLIEISNTIGFPVDQVKSLLCLLVNIPLGFFVSFGLASNYTAKHLFFALMGFAQLFFCYGYHMYHPIGTAAITYLALYIFPRKKLHYFGMIFPVFYLSFLHIYRQYYDYGGFRMDITSPQMVLTQKMCSIAFDLYDGTTKKEEDLTPTQKKLALKKVPSLLHYIGYMFNFTTVTTGPSSSFKEYLAGVETDYTKKDSPNPTMFVLKSFLFGLGWGLFHTLVGQYVSKELFFNEETQSMPLYLRPLIIHATAVQIRSLYYFAWALADCSSVAAGLGYQGNGNWFVQVQPFSIEMPMNMRDITSCWNRGTNNWLRRYAYERVSPSYAQFYTFMLSAFWHGFYPGYYLFFFIANFMNEIARQCRRQFRAKYIDETEKLLNGSRALKVLYDIVGGYITVFMMSYIGIVFSSFSLEKALIVFKYVYFVPLIGEALVFAYFKMGAKKNRKSKKGTSQEVGSSETKKEK</sequence>
<evidence type="ECO:0000313" key="10">
    <source>
        <dbReference type="EMBL" id="CAE0248460.1"/>
    </source>
</evidence>
<dbReference type="InterPro" id="IPR049941">
    <property type="entry name" value="LPLAT_7/PORCN-like"/>
</dbReference>
<evidence type="ECO:0000313" key="9">
    <source>
        <dbReference type="EMBL" id="CAE0248458.1"/>
    </source>
</evidence>
<name>A0A7S3D759_9EUKA</name>
<feature type="transmembrane region" description="Helical" evidence="8">
    <location>
        <begin position="221"/>
        <end position="243"/>
    </location>
</feature>
<gene>
    <name evidence="9" type="ORF">PBIL07802_LOCUS10654</name>
    <name evidence="10" type="ORF">PBIL07802_LOCUS10656</name>
</gene>
<reference evidence="9" key="1">
    <citation type="submission" date="2021-01" db="EMBL/GenBank/DDBJ databases">
        <authorList>
            <person name="Corre E."/>
            <person name="Pelletier E."/>
            <person name="Niang G."/>
            <person name="Scheremetjew M."/>
            <person name="Finn R."/>
            <person name="Kale V."/>
            <person name="Holt S."/>
            <person name="Cochrane G."/>
            <person name="Meng A."/>
            <person name="Brown T."/>
            <person name="Cohen L."/>
        </authorList>
    </citation>
    <scope>NUCLEOTIDE SEQUENCE</scope>
    <source>
        <strain evidence="9">NIES-2562</strain>
    </source>
</reference>
<keyword evidence="2" id="KW-0808">Transferase</keyword>
<proteinExistence type="predicted"/>
<keyword evidence="5 8" id="KW-0472">Membrane</keyword>
<dbReference type="GO" id="GO:0016020">
    <property type="term" value="C:membrane"/>
    <property type="evidence" value="ECO:0007669"/>
    <property type="project" value="UniProtKB-SubCell"/>
</dbReference>
<evidence type="ECO:0000256" key="7">
    <source>
        <dbReference type="SAM" id="MobiDB-lite"/>
    </source>
</evidence>
<dbReference type="EMBL" id="HBIB01016373">
    <property type="protein sequence ID" value="CAE0248458.1"/>
    <property type="molecule type" value="Transcribed_RNA"/>
</dbReference>
<feature type="region of interest" description="Disordered" evidence="7">
    <location>
        <begin position="458"/>
        <end position="480"/>
    </location>
</feature>
<evidence type="ECO:0000256" key="5">
    <source>
        <dbReference type="ARBA" id="ARBA00023136"/>
    </source>
</evidence>
<evidence type="ECO:0000256" key="3">
    <source>
        <dbReference type="ARBA" id="ARBA00022692"/>
    </source>
</evidence>
<feature type="transmembrane region" description="Helical" evidence="8">
    <location>
        <begin position="432"/>
        <end position="453"/>
    </location>
</feature>
<feature type="transmembrane region" description="Helical" evidence="8">
    <location>
        <begin position="402"/>
        <end position="426"/>
    </location>
</feature>
<comment type="subcellular location">
    <subcellularLocation>
        <location evidence="1">Membrane</location>
        <topology evidence="1">Multi-pass membrane protein</topology>
    </subcellularLocation>
</comment>
<feature type="transmembrane region" description="Helical" evidence="8">
    <location>
        <begin position="37"/>
        <end position="56"/>
    </location>
</feature>
<dbReference type="AlphaFoldDB" id="A0A7S3D759"/>
<keyword evidence="6" id="KW-0012">Acyltransferase</keyword>